<name>G2ZW96_9RALS</name>
<feature type="compositionally biased region" description="Basic residues" evidence="1">
    <location>
        <begin position="56"/>
        <end position="68"/>
    </location>
</feature>
<proteinExistence type="predicted"/>
<gene>
    <name evidence="2" type="ORF">BDB_mp60557</name>
</gene>
<evidence type="ECO:0000313" key="2">
    <source>
        <dbReference type="EMBL" id="CCA83391.1"/>
    </source>
</evidence>
<feature type="region of interest" description="Disordered" evidence="1">
    <location>
        <begin position="166"/>
        <end position="209"/>
    </location>
</feature>
<accession>G2ZW96</accession>
<dbReference type="AlphaFoldDB" id="G2ZW96"/>
<reference evidence="2" key="2">
    <citation type="submission" date="2011-04" db="EMBL/GenBank/DDBJ databases">
        <authorList>
            <person name="Genoscope - CEA"/>
        </authorList>
    </citation>
    <scope>NUCLEOTIDE SEQUENCE</scope>
    <source>
        <strain evidence="2">R229</strain>
    </source>
</reference>
<sequence length="209" mass="22246">MRNAMVFPVRGGRRPPLCLTEGNSMNKFIVGACAGVLSLAASRYATAQPATTAKPAAKKATAKKKSAKKSAPAKEAAVKPEGVLWKCELGNEMYIAGDMTRDQIITMHWKGRNYQLPRQLTRTGADRYFDQKTGFDLVVIPSKAMLFDRNEGHRLADECQTEAMAAGAPAPTQSGALRAPAGLPLMMQDNAAPAPAPAPTPDAAQPAKP</sequence>
<reference evidence="2" key="1">
    <citation type="journal article" date="2011" name="PLoS ONE">
        <title>Ralstonia syzygii, the Blood Disease Bacterium and some Asian R. solanacearum strains form a single genomic species despite divergent lifestyles.</title>
        <authorList>
            <person name="Remenant B."/>
            <person name="de Cambiaire J.C."/>
            <person name="Cellier G."/>
            <person name="Jacobs J.M."/>
            <person name="Mangenot S."/>
            <person name="Barbe V."/>
            <person name="Lajus A."/>
            <person name="Vallenet D."/>
            <person name="Medigue C."/>
            <person name="Fegan M."/>
            <person name="Allen C."/>
            <person name="Prior P."/>
        </authorList>
    </citation>
    <scope>NUCLEOTIDE SEQUENCE</scope>
    <source>
        <strain evidence="2">R229</strain>
    </source>
</reference>
<dbReference type="EMBL" id="FR854082">
    <property type="protein sequence ID" value="CCA83391.1"/>
    <property type="molecule type" value="Genomic_DNA"/>
</dbReference>
<organism evidence="2">
    <name type="scientific">blood disease bacterium R229</name>
    <dbReference type="NCBI Taxonomy" id="741978"/>
    <lineage>
        <taxon>Bacteria</taxon>
        <taxon>Pseudomonadati</taxon>
        <taxon>Pseudomonadota</taxon>
        <taxon>Betaproteobacteria</taxon>
        <taxon>Burkholderiales</taxon>
        <taxon>Burkholderiaceae</taxon>
        <taxon>Ralstonia</taxon>
        <taxon>Ralstonia solanacearum species complex</taxon>
    </lineage>
</organism>
<protein>
    <submittedName>
        <fullName evidence="2">Uncharacterized protein</fullName>
    </submittedName>
</protein>
<evidence type="ECO:0000256" key="1">
    <source>
        <dbReference type="SAM" id="MobiDB-lite"/>
    </source>
</evidence>
<feature type="region of interest" description="Disordered" evidence="1">
    <location>
        <begin position="50"/>
        <end position="73"/>
    </location>
</feature>